<sequence length="146" mass="17008">MSRTRIRDIVTLTREGWRPYESKPDRSVYDSLGCKPGRKPFWFMRGDVFCCIGCSQNCTLKRPKGFPQPQPIRYQAGPRGQQYALTPAEMLAKYNLLTVRQVAYILNISERTVYDYIAAGKLVRLKEAPIRVRSREVRELSRNFDE</sequence>
<dbReference type="Pfam" id="PF12728">
    <property type="entry name" value="HTH_17"/>
    <property type="match status" value="1"/>
</dbReference>
<name>A0A9D1PZE8_9BACT</name>
<protein>
    <submittedName>
        <fullName evidence="2">Helix-turn-helix domain-containing protein</fullName>
    </submittedName>
</protein>
<evidence type="ECO:0000259" key="1">
    <source>
        <dbReference type="Pfam" id="PF12728"/>
    </source>
</evidence>
<dbReference type="Proteomes" id="UP000886752">
    <property type="component" value="Unassembled WGS sequence"/>
</dbReference>
<dbReference type="AlphaFoldDB" id="A0A9D1PZE8"/>
<dbReference type="EMBL" id="DXHV01000083">
    <property type="protein sequence ID" value="HIW01529.1"/>
    <property type="molecule type" value="Genomic_DNA"/>
</dbReference>
<gene>
    <name evidence="2" type="ORF">H9894_10155</name>
</gene>
<reference evidence="2" key="1">
    <citation type="journal article" date="2021" name="PeerJ">
        <title>Extensive microbial diversity within the chicken gut microbiome revealed by metagenomics and culture.</title>
        <authorList>
            <person name="Gilroy R."/>
            <person name="Ravi A."/>
            <person name="Getino M."/>
            <person name="Pursley I."/>
            <person name="Horton D.L."/>
            <person name="Alikhan N.F."/>
            <person name="Baker D."/>
            <person name="Gharbi K."/>
            <person name="Hall N."/>
            <person name="Watson M."/>
            <person name="Adriaenssens E.M."/>
            <person name="Foster-Nyarko E."/>
            <person name="Jarju S."/>
            <person name="Secka A."/>
            <person name="Antonio M."/>
            <person name="Oren A."/>
            <person name="Chaudhuri R.R."/>
            <person name="La Ragione R."/>
            <person name="Hildebrand F."/>
            <person name="Pallen M.J."/>
        </authorList>
    </citation>
    <scope>NUCLEOTIDE SEQUENCE</scope>
    <source>
        <strain evidence="2">ChiHecec2B26-446</strain>
    </source>
</reference>
<reference evidence="2" key="2">
    <citation type="submission" date="2021-04" db="EMBL/GenBank/DDBJ databases">
        <authorList>
            <person name="Gilroy R."/>
        </authorList>
    </citation>
    <scope>NUCLEOTIDE SEQUENCE</scope>
    <source>
        <strain evidence="2">ChiHecec2B26-446</strain>
    </source>
</reference>
<comment type="caution">
    <text evidence="2">The sequence shown here is derived from an EMBL/GenBank/DDBJ whole genome shotgun (WGS) entry which is preliminary data.</text>
</comment>
<accession>A0A9D1PZE8</accession>
<dbReference type="InterPro" id="IPR041657">
    <property type="entry name" value="HTH_17"/>
</dbReference>
<proteinExistence type="predicted"/>
<evidence type="ECO:0000313" key="2">
    <source>
        <dbReference type="EMBL" id="HIW01529.1"/>
    </source>
</evidence>
<organism evidence="2 3">
    <name type="scientific">Candidatus Desulfovibrio intestinipullorum</name>
    <dbReference type="NCBI Taxonomy" id="2838536"/>
    <lineage>
        <taxon>Bacteria</taxon>
        <taxon>Pseudomonadati</taxon>
        <taxon>Thermodesulfobacteriota</taxon>
        <taxon>Desulfovibrionia</taxon>
        <taxon>Desulfovibrionales</taxon>
        <taxon>Desulfovibrionaceae</taxon>
        <taxon>Desulfovibrio</taxon>
    </lineage>
</organism>
<feature type="domain" description="Helix-turn-helix" evidence="1">
    <location>
        <begin position="96"/>
        <end position="139"/>
    </location>
</feature>
<evidence type="ECO:0000313" key="3">
    <source>
        <dbReference type="Proteomes" id="UP000886752"/>
    </source>
</evidence>